<sequence>MKSHHSFFYLSLIFLVACGEGDNFSVGVSLGGSGTGPVPTGSTPRPSDGQDPEIELIEQYIIWSNGQIAAQCGDVKITMQLLHNQTKQPLNHGEASGVLLPTQTEPNNVSIQVITENLTEHPIFEYFTECKSNIKLEDQFGNEYKNTQEYICPNDSLVRKYDPLQTHTYQYNFSVPFAEGQRKIIYKADFSTEIQIPKEQRLNCNELIYEINIEKY</sequence>
<dbReference type="AlphaFoldDB" id="A0A5N4W7N9"/>
<dbReference type="PROSITE" id="PS51257">
    <property type="entry name" value="PROKAR_LIPOPROTEIN"/>
    <property type="match status" value="1"/>
</dbReference>
<proteinExistence type="predicted"/>
<protein>
    <recommendedName>
        <fullName evidence="3">Lipoprotein</fullName>
    </recommendedName>
</protein>
<accession>A0A5N4W7N9</accession>
<evidence type="ECO:0000313" key="2">
    <source>
        <dbReference type="Proteomes" id="UP000325788"/>
    </source>
</evidence>
<dbReference type="Proteomes" id="UP000325788">
    <property type="component" value="Unassembled WGS sequence"/>
</dbReference>
<dbReference type="RefSeq" id="WP_151505393.1">
    <property type="nucleotide sequence ID" value="NZ_VXLD01000019.1"/>
</dbReference>
<evidence type="ECO:0000313" key="1">
    <source>
        <dbReference type="EMBL" id="KAB1851683.1"/>
    </source>
</evidence>
<organism evidence="1 2">
    <name type="scientific">Acinetobacter tandoii</name>
    <dbReference type="NCBI Taxonomy" id="202954"/>
    <lineage>
        <taxon>Bacteria</taxon>
        <taxon>Pseudomonadati</taxon>
        <taxon>Pseudomonadota</taxon>
        <taxon>Gammaproteobacteria</taxon>
        <taxon>Moraxellales</taxon>
        <taxon>Moraxellaceae</taxon>
        <taxon>Acinetobacter</taxon>
    </lineage>
</organism>
<gene>
    <name evidence="1" type="ORF">F4W09_16215</name>
</gene>
<reference evidence="1 2" key="1">
    <citation type="submission" date="2019-09" db="EMBL/GenBank/DDBJ databases">
        <title>Draft genome sequence of Acinetobacter tandoii W4-4-4 isolated from environmental water sample.</title>
        <authorList>
            <person name="Wee S.K."/>
            <person name="Yan B."/>
            <person name="Mustaffa S.B."/>
            <person name="Yap E.P.H."/>
        </authorList>
    </citation>
    <scope>NUCLEOTIDE SEQUENCE [LARGE SCALE GENOMIC DNA]</scope>
    <source>
        <strain evidence="1 2">W4-4-4</strain>
    </source>
</reference>
<comment type="caution">
    <text evidence="1">The sequence shown here is derived from an EMBL/GenBank/DDBJ whole genome shotgun (WGS) entry which is preliminary data.</text>
</comment>
<evidence type="ECO:0008006" key="3">
    <source>
        <dbReference type="Google" id="ProtNLM"/>
    </source>
</evidence>
<name>A0A5N4W7N9_9GAMM</name>
<dbReference type="EMBL" id="VXLD01000019">
    <property type="protein sequence ID" value="KAB1851683.1"/>
    <property type="molecule type" value="Genomic_DNA"/>
</dbReference>